<sequence>MAKGTIEARGTVYQCRPQAFVPRSKVGVPWHKGTGTRDGAAGFRACAPQCNFFLASRCA</sequence>
<protein>
    <submittedName>
        <fullName evidence="1">Uncharacterized protein</fullName>
    </submittedName>
</protein>
<evidence type="ECO:0000313" key="2">
    <source>
        <dbReference type="Proteomes" id="UP000321717"/>
    </source>
</evidence>
<name>A0A512HJ37_9HYPH</name>
<dbReference type="AlphaFoldDB" id="A0A512HJ37"/>
<comment type="caution">
    <text evidence="1">The sequence shown here is derived from an EMBL/GenBank/DDBJ whole genome shotgun (WGS) entry which is preliminary data.</text>
</comment>
<accession>A0A512HJ37</accession>
<dbReference type="Proteomes" id="UP000321717">
    <property type="component" value="Unassembled WGS sequence"/>
</dbReference>
<proteinExistence type="predicted"/>
<organism evidence="1 2">
    <name type="scientific">Ciceribacter naphthalenivorans</name>
    <dbReference type="NCBI Taxonomy" id="1118451"/>
    <lineage>
        <taxon>Bacteria</taxon>
        <taxon>Pseudomonadati</taxon>
        <taxon>Pseudomonadota</taxon>
        <taxon>Alphaproteobacteria</taxon>
        <taxon>Hyphomicrobiales</taxon>
        <taxon>Rhizobiaceae</taxon>
        <taxon>Ciceribacter</taxon>
    </lineage>
</organism>
<evidence type="ECO:0000313" key="1">
    <source>
        <dbReference type="EMBL" id="GEO85452.1"/>
    </source>
</evidence>
<gene>
    <name evidence="1" type="ORF">RNA01_23840</name>
</gene>
<reference evidence="1 2" key="1">
    <citation type="submission" date="2019-07" db="EMBL/GenBank/DDBJ databases">
        <title>Whole genome shotgun sequence of Rhizobium naphthalenivorans NBRC 107585.</title>
        <authorList>
            <person name="Hosoyama A."/>
            <person name="Uohara A."/>
            <person name="Ohji S."/>
            <person name="Ichikawa N."/>
        </authorList>
    </citation>
    <scope>NUCLEOTIDE SEQUENCE [LARGE SCALE GENOMIC DNA]</scope>
    <source>
        <strain evidence="1 2">NBRC 107585</strain>
    </source>
</reference>
<keyword evidence="2" id="KW-1185">Reference proteome</keyword>
<dbReference type="EMBL" id="BJZP01000010">
    <property type="protein sequence ID" value="GEO85452.1"/>
    <property type="molecule type" value="Genomic_DNA"/>
</dbReference>